<feature type="compositionally biased region" description="Polar residues" evidence="2">
    <location>
        <begin position="480"/>
        <end position="501"/>
    </location>
</feature>
<sequence length="522" mass="57432">MLGPTRTPLQVEARALLPAPLPRVTDREGRREMEGGRRITRRNPTGHVPGATGHATRAESRTSRGRGRGQSRGGGRGRGRGRSTTPTTSSTRVGSVHPSWATEPDDFTYAPSTEQEETPYNGEDCEEEDEDDDPHYDRMSEVLEWYLENKAKREQRRQARQARQTMGQGSRSASSAPSGAFGGDTMVRISKYLKEARALGCKSFDGKGDISEAADWIKKLNDASRDMQIGLDVKLRVATRLLEGVAAVWWEGVEGKFHGEATWEKFEVEFYNQYYSTFEVNLKRREYTNLKQEDGCSVRQLEQRFRDLARFIPEYSLDENRMANHFWDALQLDIRDRATYHHNMTFSQIVDQGLLGEAQWNERKLRDAEEAKKRRWGNSGPQDHTRKHHAGGGNSFRAPAPPAKRNKGSGGQGPKPGGVGPPRCANCGKNHGGRCNEPPRCFKCGSTSHLKSSCPMLNGGGPSGAMGGPTTSRGRAGPSQAGTGRSGPTASNAASVNQGRTQARVYAMTEADARANPDSIAG</sequence>
<evidence type="ECO:0000256" key="2">
    <source>
        <dbReference type="SAM" id="MobiDB-lite"/>
    </source>
</evidence>
<evidence type="ECO:0000259" key="3">
    <source>
        <dbReference type="PROSITE" id="PS50158"/>
    </source>
</evidence>
<evidence type="ECO:0000256" key="1">
    <source>
        <dbReference type="PROSITE-ProRule" id="PRU00047"/>
    </source>
</evidence>
<reference evidence="4" key="1">
    <citation type="submission" date="2022-07" db="EMBL/GenBank/DDBJ databases">
        <authorList>
            <person name="Macas J."/>
            <person name="Novak P."/>
            <person name="Neumann P."/>
        </authorList>
    </citation>
    <scope>NUCLEOTIDE SEQUENCE</scope>
</reference>
<feature type="compositionally biased region" description="Gly residues" evidence="2">
    <location>
        <begin position="408"/>
        <end position="420"/>
    </location>
</feature>
<dbReference type="InterPro" id="IPR005162">
    <property type="entry name" value="Retrotrans_gag_dom"/>
</dbReference>
<feature type="region of interest" description="Disordered" evidence="2">
    <location>
        <begin position="365"/>
        <end position="421"/>
    </location>
</feature>
<dbReference type="PANTHER" id="PTHR34482">
    <property type="entry name" value="DNA DAMAGE-INDUCIBLE PROTEIN 1-LIKE"/>
    <property type="match status" value="1"/>
</dbReference>
<feature type="compositionally biased region" description="Low complexity" evidence="2">
    <location>
        <begin position="82"/>
        <end position="95"/>
    </location>
</feature>
<dbReference type="EMBL" id="CAMAPE010000004">
    <property type="protein sequence ID" value="CAH9060866.1"/>
    <property type="molecule type" value="Genomic_DNA"/>
</dbReference>
<dbReference type="Pfam" id="PF03732">
    <property type="entry name" value="Retrotrans_gag"/>
    <property type="match status" value="1"/>
</dbReference>
<dbReference type="Proteomes" id="UP001152484">
    <property type="component" value="Unassembled WGS sequence"/>
</dbReference>
<feature type="region of interest" description="Disordered" evidence="2">
    <location>
        <begin position="1"/>
        <end position="135"/>
    </location>
</feature>
<keyword evidence="1" id="KW-0863">Zinc-finger</keyword>
<feature type="compositionally biased region" description="Low complexity" evidence="2">
    <location>
        <begin position="161"/>
        <end position="179"/>
    </location>
</feature>
<feature type="region of interest" description="Disordered" evidence="2">
    <location>
        <begin position="455"/>
        <end position="522"/>
    </location>
</feature>
<keyword evidence="5" id="KW-1185">Reference proteome</keyword>
<dbReference type="GO" id="GO:0003676">
    <property type="term" value="F:nucleic acid binding"/>
    <property type="evidence" value="ECO:0007669"/>
    <property type="project" value="InterPro"/>
</dbReference>
<protein>
    <recommendedName>
        <fullName evidence="3">CCHC-type domain-containing protein</fullName>
    </recommendedName>
</protein>
<accession>A0A9P1DYH3</accession>
<evidence type="ECO:0000313" key="4">
    <source>
        <dbReference type="EMBL" id="CAH9060866.1"/>
    </source>
</evidence>
<feature type="compositionally biased region" description="Basic residues" evidence="2">
    <location>
        <begin position="63"/>
        <end position="81"/>
    </location>
</feature>
<gene>
    <name evidence="4" type="ORF">CEURO_LOCUS1640</name>
</gene>
<organism evidence="4 5">
    <name type="scientific">Cuscuta europaea</name>
    <name type="common">European dodder</name>
    <dbReference type="NCBI Taxonomy" id="41803"/>
    <lineage>
        <taxon>Eukaryota</taxon>
        <taxon>Viridiplantae</taxon>
        <taxon>Streptophyta</taxon>
        <taxon>Embryophyta</taxon>
        <taxon>Tracheophyta</taxon>
        <taxon>Spermatophyta</taxon>
        <taxon>Magnoliopsida</taxon>
        <taxon>eudicotyledons</taxon>
        <taxon>Gunneridae</taxon>
        <taxon>Pentapetalae</taxon>
        <taxon>asterids</taxon>
        <taxon>lamiids</taxon>
        <taxon>Solanales</taxon>
        <taxon>Convolvulaceae</taxon>
        <taxon>Cuscuteae</taxon>
        <taxon>Cuscuta</taxon>
        <taxon>Cuscuta subgen. Cuscuta</taxon>
    </lineage>
</organism>
<dbReference type="GO" id="GO:0008270">
    <property type="term" value="F:zinc ion binding"/>
    <property type="evidence" value="ECO:0007669"/>
    <property type="project" value="UniProtKB-KW"/>
</dbReference>
<feature type="compositionally biased region" description="Basic and acidic residues" evidence="2">
    <location>
        <begin position="24"/>
        <end position="37"/>
    </location>
</feature>
<dbReference type="InterPro" id="IPR001878">
    <property type="entry name" value="Znf_CCHC"/>
</dbReference>
<dbReference type="PANTHER" id="PTHR34482:SF49">
    <property type="entry name" value="RETROTRANSPOSON GAG DOMAIN-CONTAINING PROTEIN"/>
    <property type="match status" value="1"/>
</dbReference>
<dbReference type="OrthoDB" id="1936908at2759"/>
<feature type="region of interest" description="Disordered" evidence="2">
    <location>
        <begin position="152"/>
        <end position="181"/>
    </location>
</feature>
<feature type="domain" description="CCHC-type" evidence="3">
    <location>
        <begin position="440"/>
        <end position="455"/>
    </location>
</feature>
<feature type="compositionally biased region" description="Acidic residues" evidence="2">
    <location>
        <begin position="123"/>
        <end position="134"/>
    </location>
</feature>
<dbReference type="AlphaFoldDB" id="A0A9P1DYH3"/>
<keyword evidence="1" id="KW-0479">Metal-binding</keyword>
<name>A0A9P1DYH3_CUSEU</name>
<dbReference type="PROSITE" id="PS50158">
    <property type="entry name" value="ZF_CCHC"/>
    <property type="match status" value="1"/>
</dbReference>
<keyword evidence="1" id="KW-0862">Zinc</keyword>
<comment type="caution">
    <text evidence="4">The sequence shown here is derived from an EMBL/GenBank/DDBJ whole genome shotgun (WGS) entry which is preliminary data.</text>
</comment>
<proteinExistence type="predicted"/>
<feature type="compositionally biased region" description="Gly residues" evidence="2">
    <location>
        <begin position="458"/>
        <end position="467"/>
    </location>
</feature>
<evidence type="ECO:0000313" key="5">
    <source>
        <dbReference type="Proteomes" id="UP001152484"/>
    </source>
</evidence>